<dbReference type="InterPro" id="IPR007940">
    <property type="entry name" value="SH3BP5"/>
</dbReference>
<gene>
    <name evidence="4" type="ORF">DGAL_LOCUS12532</name>
</gene>
<dbReference type="Proteomes" id="UP000789390">
    <property type="component" value="Unassembled WGS sequence"/>
</dbReference>
<dbReference type="EMBL" id="CAKKLH010000290">
    <property type="protein sequence ID" value="CAH0109070.1"/>
    <property type="molecule type" value="Genomic_DNA"/>
</dbReference>
<proteinExistence type="inferred from homology"/>
<dbReference type="OrthoDB" id="446789at2759"/>
<organism evidence="4 5">
    <name type="scientific">Daphnia galeata</name>
    <dbReference type="NCBI Taxonomy" id="27404"/>
    <lineage>
        <taxon>Eukaryota</taxon>
        <taxon>Metazoa</taxon>
        <taxon>Ecdysozoa</taxon>
        <taxon>Arthropoda</taxon>
        <taxon>Crustacea</taxon>
        <taxon>Branchiopoda</taxon>
        <taxon>Diplostraca</taxon>
        <taxon>Cladocera</taxon>
        <taxon>Anomopoda</taxon>
        <taxon>Daphniidae</taxon>
        <taxon>Daphnia</taxon>
    </lineage>
</organism>
<dbReference type="GO" id="GO:0035556">
    <property type="term" value="P:intracellular signal transduction"/>
    <property type="evidence" value="ECO:0007669"/>
    <property type="project" value="InterPro"/>
</dbReference>
<dbReference type="AlphaFoldDB" id="A0A8J2WJA5"/>
<comment type="caution">
    <text evidence="4">The sequence shown here is derived from an EMBL/GenBank/DDBJ whole genome shotgun (WGS) entry which is preliminary data.</text>
</comment>
<evidence type="ECO:0000313" key="4">
    <source>
        <dbReference type="EMBL" id="CAH0109070.1"/>
    </source>
</evidence>
<feature type="coiled-coil region" evidence="3">
    <location>
        <begin position="139"/>
        <end position="187"/>
    </location>
</feature>
<dbReference type="Pfam" id="PF05276">
    <property type="entry name" value="SH3BP5"/>
    <property type="match status" value="2"/>
</dbReference>
<comment type="similarity">
    <text evidence="1">Belongs to the SH3BP5 family.</text>
</comment>
<evidence type="ECO:0000256" key="2">
    <source>
        <dbReference type="ARBA" id="ARBA00023054"/>
    </source>
</evidence>
<evidence type="ECO:0000256" key="1">
    <source>
        <dbReference type="ARBA" id="ARBA00007796"/>
    </source>
</evidence>
<sequence>MFRSSPAVVDDEELDPRIQVELEKLNTTTDEINRWETELDVMPDLTEANAGFRTLLSKSTQQLKALAKKLGSSIEKSRPYYDAFEEYKTAQERCQEAAVQFQRAFGIHKAAKETIALAEQRFISHQHEWKFDNAWQEMLNQATMRVMEAETQRQLSEKEHQKSAAIFETAKQKYQYLEKDLKSAIQKSRPYFGAYTTIDDLRSNSFDRFSNTEFLSNSIEQKEDFQNKLMAQKLKVELIQQSVTQAKQSYSDTLKNLECISEEIHERRLLSRPREPGVGAEKSCSPPPSLNFDLDQCDIVSLVSNCTLNRASDDEEFSCSSTPNTASSN</sequence>
<dbReference type="PANTHER" id="PTHR19423">
    <property type="entry name" value="SH3 DOMAIN-BINDING PROTEIN 5"/>
    <property type="match status" value="1"/>
</dbReference>
<reference evidence="4" key="1">
    <citation type="submission" date="2021-11" db="EMBL/GenBank/DDBJ databases">
        <authorList>
            <person name="Schell T."/>
        </authorList>
    </citation>
    <scope>NUCLEOTIDE SEQUENCE</scope>
    <source>
        <strain evidence="4">M5</strain>
    </source>
</reference>
<keyword evidence="5" id="KW-1185">Reference proteome</keyword>
<evidence type="ECO:0000313" key="5">
    <source>
        <dbReference type="Proteomes" id="UP000789390"/>
    </source>
</evidence>
<protein>
    <submittedName>
        <fullName evidence="4">Uncharacterized protein</fullName>
    </submittedName>
</protein>
<dbReference type="PANTHER" id="PTHR19423:SF1">
    <property type="entry name" value="SH3 DOMAIN-BINDING PROTEIN 5"/>
    <property type="match status" value="1"/>
</dbReference>
<dbReference type="GO" id="GO:0005737">
    <property type="term" value="C:cytoplasm"/>
    <property type="evidence" value="ECO:0007669"/>
    <property type="project" value="TreeGrafter"/>
</dbReference>
<keyword evidence="2 3" id="KW-0175">Coiled coil</keyword>
<dbReference type="GO" id="GO:0004860">
    <property type="term" value="F:protein kinase inhibitor activity"/>
    <property type="evidence" value="ECO:0007669"/>
    <property type="project" value="TreeGrafter"/>
</dbReference>
<accession>A0A8J2WJA5</accession>
<name>A0A8J2WJA5_9CRUS</name>
<evidence type="ECO:0000256" key="3">
    <source>
        <dbReference type="SAM" id="Coils"/>
    </source>
</evidence>